<sequence length="112" mass="13433">MVKRKSFRKKRIITRRARGRSYSKSKHPRGSDNRQSLVNFCNNDDWTSYENLVAKMIKHKNIRNDFFRHLDSQIHTFSQNTLDCLETCLTRLQEEAIPESNSHLYYIVQSRQ</sequence>
<name>A0A6C0CE63_9ZZZZ</name>
<feature type="compositionally biased region" description="Basic residues" evidence="1">
    <location>
        <begin position="1"/>
        <end position="28"/>
    </location>
</feature>
<reference evidence="2" key="1">
    <citation type="journal article" date="2020" name="Nature">
        <title>Giant virus diversity and host interactions through global metagenomics.</title>
        <authorList>
            <person name="Schulz F."/>
            <person name="Roux S."/>
            <person name="Paez-Espino D."/>
            <person name="Jungbluth S."/>
            <person name="Walsh D.A."/>
            <person name="Denef V.J."/>
            <person name="McMahon K.D."/>
            <person name="Konstantinidis K.T."/>
            <person name="Eloe-Fadrosh E.A."/>
            <person name="Kyrpides N.C."/>
            <person name="Woyke T."/>
        </authorList>
    </citation>
    <scope>NUCLEOTIDE SEQUENCE</scope>
    <source>
        <strain evidence="2">GVMAG-M-3300020523-10</strain>
    </source>
</reference>
<feature type="region of interest" description="Disordered" evidence="1">
    <location>
        <begin position="1"/>
        <end position="35"/>
    </location>
</feature>
<dbReference type="AlphaFoldDB" id="A0A6C0CE63"/>
<evidence type="ECO:0000256" key="1">
    <source>
        <dbReference type="SAM" id="MobiDB-lite"/>
    </source>
</evidence>
<accession>A0A6C0CE63</accession>
<dbReference type="EMBL" id="MN739382">
    <property type="protein sequence ID" value="QHT01864.1"/>
    <property type="molecule type" value="Genomic_DNA"/>
</dbReference>
<proteinExistence type="predicted"/>
<evidence type="ECO:0000313" key="2">
    <source>
        <dbReference type="EMBL" id="QHT01864.1"/>
    </source>
</evidence>
<organism evidence="2">
    <name type="scientific">viral metagenome</name>
    <dbReference type="NCBI Taxonomy" id="1070528"/>
    <lineage>
        <taxon>unclassified sequences</taxon>
        <taxon>metagenomes</taxon>
        <taxon>organismal metagenomes</taxon>
    </lineage>
</organism>
<protein>
    <submittedName>
        <fullName evidence="2">Uncharacterized protein</fullName>
    </submittedName>
</protein>